<comment type="similarity">
    <text evidence="7">Belongs to the transglycosylase MltG family.</text>
</comment>
<comment type="catalytic activity">
    <reaction evidence="7">
        <text>a peptidoglycan chain = a peptidoglycan chain with N-acetyl-1,6-anhydromuramyl-[peptide] at the reducing end + a peptidoglycan chain with N-acetylglucosamine at the non-reducing end.</text>
        <dbReference type="EC" id="4.2.2.29"/>
    </reaction>
</comment>
<comment type="function">
    <text evidence="7">Functions as a peptidoglycan terminase that cleaves nascent peptidoglycan strands endolytically to terminate their elongation.</text>
</comment>
<dbReference type="HAMAP" id="MF_02065">
    <property type="entry name" value="MltG"/>
    <property type="match status" value="1"/>
</dbReference>
<sequence length="360" mass="39849">MHIDLKHKKFLTIAAVILLFVILPVLRYLVFVGSPAGTGRTVRIFDLSKGTSLKHIATDLEGARIVSSARLFVLQARLKGDTERLQAGEYRFNDGMAPREILRMMVAGEVYARKFTLPEGYSIYQIAELLDERHILDGHRFLQQARNPALLRELGIGGASVEGYLYPSTYQVTAKMDEAALIRLMVAQFDKVFADKFAVLAKQHAMSPREAVTLASLIEKEAVVPGERALISSVFHNRLRKKMRLQSDPTAVYGIRAFSGPVTKQDILRKTPYNTYLIDGLPPGPIGNPGSAAIAAALSPATSPYLYFVAKNDGTHYFSTTLAEHNDAVRTYLKTSHGIRTTASTVAEIRNDRPHLAGRR</sequence>
<dbReference type="GO" id="GO:0016829">
    <property type="term" value="F:lyase activity"/>
    <property type="evidence" value="ECO:0007669"/>
    <property type="project" value="UniProtKB-KW"/>
</dbReference>
<proteinExistence type="inferred from homology"/>
<keyword evidence="6 7" id="KW-0961">Cell wall biogenesis/degradation</keyword>
<evidence type="ECO:0000256" key="6">
    <source>
        <dbReference type="ARBA" id="ARBA00023316"/>
    </source>
</evidence>
<evidence type="ECO:0000313" key="8">
    <source>
        <dbReference type="EMBL" id="BDV41659.1"/>
    </source>
</evidence>
<dbReference type="EMBL" id="AP027151">
    <property type="protein sequence ID" value="BDV41659.1"/>
    <property type="molecule type" value="Genomic_DNA"/>
</dbReference>
<keyword evidence="3 7" id="KW-1133">Transmembrane helix</keyword>
<dbReference type="RefSeq" id="WP_282001669.1">
    <property type="nucleotide sequence ID" value="NZ_AP027151.1"/>
</dbReference>
<evidence type="ECO:0000313" key="9">
    <source>
        <dbReference type="Proteomes" id="UP001317705"/>
    </source>
</evidence>
<evidence type="ECO:0000256" key="5">
    <source>
        <dbReference type="ARBA" id="ARBA00023239"/>
    </source>
</evidence>
<protein>
    <recommendedName>
        <fullName evidence="7">Endolytic murein transglycosylase</fullName>
        <ecNumber evidence="7">4.2.2.29</ecNumber>
    </recommendedName>
    <alternativeName>
        <fullName evidence="7">Peptidoglycan lytic transglycosylase</fullName>
    </alternativeName>
    <alternativeName>
        <fullName evidence="7">Peptidoglycan polymerization terminase</fullName>
    </alternativeName>
</protein>
<accession>A0ABM8EGV1</accession>
<reference evidence="8 9" key="1">
    <citation type="submission" date="2022-12" db="EMBL/GenBank/DDBJ databases">
        <title>Polyphasic characterization of Geotalea uranireducens NIT-SL11 newly isolated from a complex of sewage sludge and microbially reduced graphene oxide.</title>
        <authorList>
            <person name="Xie L."/>
            <person name="Yoshida N."/>
            <person name="Meng L."/>
        </authorList>
    </citation>
    <scope>NUCLEOTIDE SEQUENCE [LARGE SCALE GENOMIC DNA]</scope>
    <source>
        <strain evidence="8 9">NIT-SL11</strain>
    </source>
</reference>
<dbReference type="CDD" id="cd08010">
    <property type="entry name" value="MltG_like"/>
    <property type="match status" value="1"/>
</dbReference>
<keyword evidence="4 7" id="KW-0472">Membrane</keyword>
<name>A0ABM8EGV1_9BACT</name>
<dbReference type="PANTHER" id="PTHR30518:SF2">
    <property type="entry name" value="ENDOLYTIC MUREIN TRANSGLYCOSYLASE"/>
    <property type="match status" value="1"/>
</dbReference>
<keyword evidence="5 7" id="KW-0456">Lyase</keyword>
<feature type="site" description="Important for catalytic activity" evidence="7">
    <location>
        <position position="221"/>
    </location>
</feature>
<evidence type="ECO:0000256" key="3">
    <source>
        <dbReference type="ARBA" id="ARBA00022989"/>
    </source>
</evidence>
<keyword evidence="9" id="KW-1185">Reference proteome</keyword>
<evidence type="ECO:0000256" key="4">
    <source>
        <dbReference type="ARBA" id="ARBA00023136"/>
    </source>
</evidence>
<keyword evidence="1 7" id="KW-1003">Cell membrane</keyword>
<evidence type="ECO:0000256" key="7">
    <source>
        <dbReference type="HAMAP-Rule" id="MF_02065"/>
    </source>
</evidence>
<dbReference type="InterPro" id="IPR003770">
    <property type="entry name" value="MLTG-like"/>
</dbReference>
<dbReference type="Gene3D" id="3.30.160.60">
    <property type="entry name" value="Classic Zinc Finger"/>
    <property type="match status" value="1"/>
</dbReference>
<evidence type="ECO:0000256" key="1">
    <source>
        <dbReference type="ARBA" id="ARBA00022475"/>
    </source>
</evidence>
<keyword evidence="2 7" id="KW-0812">Transmembrane</keyword>
<dbReference type="EC" id="4.2.2.29" evidence="7"/>
<dbReference type="Pfam" id="PF02618">
    <property type="entry name" value="YceG"/>
    <property type="match status" value="1"/>
</dbReference>
<dbReference type="Gene3D" id="3.30.1490.480">
    <property type="entry name" value="Endolytic murein transglycosylase"/>
    <property type="match status" value="1"/>
</dbReference>
<gene>
    <name evidence="8" type="primary">yceG</name>
    <name evidence="7" type="synonym">mltG</name>
    <name evidence="8" type="ORF">GURASL_05820</name>
</gene>
<dbReference type="Proteomes" id="UP001317705">
    <property type="component" value="Chromosome"/>
</dbReference>
<dbReference type="NCBIfam" id="TIGR00247">
    <property type="entry name" value="endolytic transglycosylase MltG"/>
    <property type="match status" value="1"/>
</dbReference>
<dbReference type="PANTHER" id="PTHR30518">
    <property type="entry name" value="ENDOLYTIC MUREIN TRANSGLYCOSYLASE"/>
    <property type="match status" value="1"/>
</dbReference>
<evidence type="ECO:0000256" key="2">
    <source>
        <dbReference type="ARBA" id="ARBA00022692"/>
    </source>
</evidence>
<organism evidence="8 9">
    <name type="scientific">Geotalea uraniireducens</name>
    <dbReference type="NCBI Taxonomy" id="351604"/>
    <lineage>
        <taxon>Bacteria</taxon>
        <taxon>Pseudomonadati</taxon>
        <taxon>Thermodesulfobacteriota</taxon>
        <taxon>Desulfuromonadia</taxon>
        <taxon>Geobacterales</taxon>
        <taxon>Geobacteraceae</taxon>
        <taxon>Geotalea</taxon>
    </lineage>
</organism>